<evidence type="ECO:0000313" key="1">
    <source>
        <dbReference type="EMBL" id="PNW76602.1"/>
    </source>
</evidence>
<protein>
    <submittedName>
        <fullName evidence="1">Uncharacterized protein</fullName>
    </submittedName>
</protein>
<gene>
    <name evidence="1" type="ORF">CHLRE_11g467725v5</name>
</gene>
<sequence>MTPFAKLLLLAGLVAAAAAASINVTQCGWDGADCVLTSGFIASLPERLGTPTTNSAKVLARAAYRATVCANYTASRIDCVAAATEYGCEWDAVAQSCGIKDLLDPELLRRSAFCPGSRLDAAVSCASLTGGAADGSSGSGWQDTCASASYGGYSCKLVNGSSVLTSQPVQTLGDAVMGLINGVAAQAVQAIKDAAGQLNVTVSNATISLLVNNATAAANNSQACVAAWTTDTSYLKSLADTVISGLGSGKDVLSSLMTPELFGSCNTSSKLMSTVNTCPIKLNKADCAAVSGCSWVDLAQACTVAMDVVERMMLDPKDIWVAAYNNASALCDSLATQSSCNVTTPRLSLNLTVDPAILKNLSSLLPSFAIDALNNITNGAGISVGGSTTILGGAGGGAAGMAATAWWTVALAAVAALVLGHGVDQHPRWP</sequence>
<dbReference type="AlphaFoldDB" id="A8JEF5"/>
<reference evidence="1 2" key="1">
    <citation type="journal article" date="2007" name="Science">
        <title>The Chlamydomonas genome reveals the evolution of key animal and plant functions.</title>
        <authorList>
            <person name="Merchant S.S."/>
            <person name="Prochnik S.E."/>
            <person name="Vallon O."/>
            <person name="Harris E.H."/>
            <person name="Karpowicz S.J."/>
            <person name="Witman G.B."/>
            <person name="Terry A."/>
            <person name="Salamov A."/>
            <person name="Fritz-Laylin L.K."/>
            <person name="Marechal-Drouard L."/>
            <person name="Marshall W.F."/>
            <person name="Qu L.H."/>
            <person name="Nelson D.R."/>
            <person name="Sanderfoot A.A."/>
            <person name="Spalding M.H."/>
            <person name="Kapitonov V.V."/>
            <person name="Ren Q."/>
            <person name="Ferris P."/>
            <person name="Lindquist E."/>
            <person name="Shapiro H."/>
            <person name="Lucas S.M."/>
            <person name="Grimwood J."/>
            <person name="Schmutz J."/>
            <person name="Cardol P."/>
            <person name="Cerutti H."/>
            <person name="Chanfreau G."/>
            <person name="Chen C.L."/>
            <person name="Cognat V."/>
            <person name="Croft M.T."/>
            <person name="Dent R."/>
            <person name="Dutcher S."/>
            <person name="Fernandez E."/>
            <person name="Fukuzawa H."/>
            <person name="Gonzalez-Ballester D."/>
            <person name="Gonzalez-Halphen D."/>
            <person name="Hallmann A."/>
            <person name="Hanikenne M."/>
            <person name="Hippler M."/>
            <person name="Inwood W."/>
            <person name="Jabbari K."/>
            <person name="Kalanon M."/>
            <person name="Kuras R."/>
            <person name="Lefebvre P.A."/>
            <person name="Lemaire S.D."/>
            <person name="Lobanov A.V."/>
            <person name="Lohr M."/>
            <person name="Manuell A."/>
            <person name="Meier I."/>
            <person name="Mets L."/>
            <person name="Mittag M."/>
            <person name="Mittelmeier T."/>
            <person name="Moroney J.V."/>
            <person name="Moseley J."/>
            <person name="Napoli C."/>
            <person name="Nedelcu A.M."/>
            <person name="Niyogi K."/>
            <person name="Novoselov S.V."/>
            <person name="Paulsen I.T."/>
            <person name="Pazour G."/>
            <person name="Purton S."/>
            <person name="Ral J.P."/>
            <person name="Riano-Pachon D.M."/>
            <person name="Riekhof W."/>
            <person name="Rymarquis L."/>
            <person name="Schroda M."/>
            <person name="Stern D."/>
            <person name="Umen J."/>
            <person name="Willows R."/>
            <person name="Wilson N."/>
            <person name="Zimmer S.L."/>
            <person name="Allmer J."/>
            <person name="Balk J."/>
            <person name="Bisova K."/>
            <person name="Chen C.J."/>
            <person name="Elias M."/>
            <person name="Gendler K."/>
            <person name="Hauser C."/>
            <person name="Lamb M.R."/>
            <person name="Ledford H."/>
            <person name="Long J.C."/>
            <person name="Minagawa J."/>
            <person name="Page M.D."/>
            <person name="Pan J."/>
            <person name="Pootakham W."/>
            <person name="Roje S."/>
            <person name="Rose A."/>
            <person name="Stahlberg E."/>
            <person name="Terauchi A.M."/>
            <person name="Yang P."/>
            <person name="Ball S."/>
            <person name="Bowler C."/>
            <person name="Dieckmann C.L."/>
            <person name="Gladyshev V.N."/>
            <person name="Green P."/>
            <person name="Jorgensen R."/>
            <person name="Mayfield S."/>
            <person name="Mueller-Roeber B."/>
            <person name="Rajamani S."/>
            <person name="Sayre R.T."/>
            <person name="Brokstein P."/>
            <person name="Dubchak I."/>
            <person name="Goodstein D."/>
            <person name="Hornick L."/>
            <person name="Huang Y.W."/>
            <person name="Jhaveri J."/>
            <person name="Luo Y."/>
            <person name="Martinez D."/>
            <person name="Ngau W.C."/>
            <person name="Otillar B."/>
            <person name="Poliakov A."/>
            <person name="Porter A."/>
            <person name="Szajkowski L."/>
            <person name="Werner G."/>
            <person name="Zhou K."/>
            <person name="Grigoriev I.V."/>
            <person name="Rokhsar D.S."/>
            <person name="Grossman A.R."/>
        </authorList>
    </citation>
    <scope>NUCLEOTIDE SEQUENCE [LARGE SCALE GENOMIC DNA]</scope>
    <source>
        <strain evidence="2">CC-503</strain>
    </source>
</reference>
<dbReference type="KEGG" id="cre:CHLRE_11g467725v5"/>
<dbReference type="HOGENOM" id="CLU_638368_0_0_1"/>
<dbReference type="InParanoid" id="A8JEF5"/>
<name>A8JEF5_CHLRE</name>
<dbReference type="GeneID" id="5726716"/>
<dbReference type="Proteomes" id="UP000006906">
    <property type="component" value="Chromosome 11"/>
</dbReference>
<dbReference type="RefSeq" id="XP_001701169.1">
    <property type="nucleotide sequence ID" value="XM_001701117.2"/>
</dbReference>
<evidence type="ECO:0000313" key="2">
    <source>
        <dbReference type="Proteomes" id="UP000006906"/>
    </source>
</evidence>
<proteinExistence type="predicted"/>
<dbReference type="Gramene" id="PNW76602">
    <property type="protein sequence ID" value="PNW76602"/>
    <property type="gene ID" value="CHLRE_11g467725v5"/>
</dbReference>
<organism evidence="1 2">
    <name type="scientific">Chlamydomonas reinhardtii</name>
    <name type="common">Chlamydomonas smithii</name>
    <dbReference type="NCBI Taxonomy" id="3055"/>
    <lineage>
        <taxon>Eukaryota</taxon>
        <taxon>Viridiplantae</taxon>
        <taxon>Chlorophyta</taxon>
        <taxon>core chlorophytes</taxon>
        <taxon>Chlorophyceae</taxon>
        <taxon>CS clade</taxon>
        <taxon>Chlamydomonadales</taxon>
        <taxon>Chlamydomonadaceae</taxon>
        <taxon>Chlamydomonas</taxon>
    </lineage>
</organism>
<accession>A8JEF5</accession>
<dbReference type="EMBL" id="CM008972">
    <property type="protein sequence ID" value="PNW76602.1"/>
    <property type="molecule type" value="Genomic_DNA"/>
</dbReference>
<dbReference type="OrthoDB" id="534223at2759"/>
<keyword evidence="2" id="KW-1185">Reference proteome</keyword>
<dbReference type="PaxDb" id="3055-EDO97679"/>
<dbReference type="OMA" id="CASASYG"/>